<dbReference type="GO" id="GO:0016301">
    <property type="term" value="F:kinase activity"/>
    <property type="evidence" value="ECO:0007669"/>
    <property type="project" value="UniProtKB-KW"/>
</dbReference>
<dbReference type="PROSITE" id="PS00108">
    <property type="entry name" value="PROTEIN_KINASE_ST"/>
    <property type="match status" value="1"/>
</dbReference>
<feature type="compositionally biased region" description="Pro residues" evidence="6">
    <location>
        <begin position="298"/>
        <end position="309"/>
    </location>
</feature>
<dbReference type="InterPro" id="IPR017441">
    <property type="entry name" value="Protein_kinase_ATP_BS"/>
</dbReference>
<evidence type="ECO:0000256" key="7">
    <source>
        <dbReference type="SAM" id="Phobius"/>
    </source>
</evidence>
<evidence type="ECO:0000256" key="3">
    <source>
        <dbReference type="ARBA" id="ARBA00022777"/>
    </source>
</evidence>
<dbReference type="CDD" id="cd14014">
    <property type="entry name" value="STKc_PknB_like"/>
    <property type="match status" value="1"/>
</dbReference>
<dbReference type="Gene3D" id="3.30.200.20">
    <property type="entry name" value="Phosphorylase Kinase, domain 1"/>
    <property type="match status" value="1"/>
</dbReference>
<keyword evidence="7" id="KW-0812">Transmembrane</keyword>
<dbReference type="PROSITE" id="PS50011">
    <property type="entry name" value="PROTEIN_KINASE_DOM"/>
    <property type="match status" value="1"/>
</dbReference>
<dbReference type="SUPFAM" id="SSF56112">
    <property type="entry name" value="Protein kinase-like (PK-like)"/>
    <property type="match status" value="1"/>
</dbReference>
<dbReference type="PROSITE" id="PS00107">
    <property type="entry name" value="PROTEIN_KINASE_ATP"/>
    <property type="match status" value="1"/>
</dbReference>
<keyword evidence="7" id="KW-1133">Transmembrane helix</keyword>
<feature type="compositionally biased region" description="Pro residues" evidence="6">
    <location>
        <begin position="319"/>
        <end position="347"/>
    </location>
</feature>
<keyword evidence="10" id="KW-1185">Reference proteome</keyword>
<evidence type="ECO:0000256" key="6">
    <source>
        <dbReference type="SAM" id="MobiDB-lite"/>
    </source>
</evidence>
<proteinExistence type="predicted"/>
<feature type="domain" description="Protein kinase" evidence="8">
    <location>
        <begin position="15"/>
        <end position="278"/>
    </location>
</feature>
<evidence type="ECO:0000256" key="4">
    <source>
        <dbReference type="ARBA" id="ARBA00022840"/>
    </source>
</evidence>
<dbReference type="SMART" id="SM00220">
    <property type="entry name" value="S_TKc"/>
    <property type="match status" value="1"/>
</dbReference>
<sequence>MEPLIAEDPAHIGHYRLIARLGAGGMGLVYLGRSDVGRTVAVKVVQAEYAAQPDFRKRFAHEVAAARRVGGAWTAAVLDSDTEARVPWVATQYVPGPSLHDVVARDFGPLPEASVHSLADGLAHALTDIHAAGLIHRDLKPSNVLVTVDGPRVIDFGIARALETLAEGPLTRTGAVIGSPGFMSPEQVRGLKLTPASDVFCLGSVLAYAATGRSPFGTIDSGLHALMFRVAEEAPDLDGVPKSLLGLIQACLHKDPSGRPTPQDIAARTGEQAARPWLPGLVLEQLGRSAGQLLDFAPPRPATPEPAPARTPTVLESPPSAPAPVPGPDSPTSPAPSPGLHPQPGPASPDAQQAYAPPPRAPFAHQAPTQAGAQPPTRKAPGSSTRPRLRMVVLAVVLIVLGIVASVLSQGR</sequence>
<reference evidence="10" key="1">
    <citation type="journal article" date="2019" name="Int. J. Syst. Evol. Microbiol.">
        <title>The Global Catalogue of Microorganisms (GCM) 10K type strain sequencing project: providing services to taxonomists for standard genome sequencing and annotation.</title>
        <authorList>
            <consortium name="The Broad Institute Genomics Platform"/>
            <consortium name="The Broad Institute Genome Sequencing Center for Infectious Disease"/>
            <person name="Wu L."/>
            <person name="Ma J."/>
        </authorList>
    </citation>
    <scope>NUCLEOTIDE SEQUENCE [LARGE SCALE GENOMIC DNA]</scope>
    <source>
        <strain evidence="10">CCM 7224</strain>
    </source>
</reference>
<evidence type="ECO:0000259" key="8">
    <source>
        <dbReference type="PROSITE" id="PS50011"/>
    </source>
</evidence>
<keyword evidence="7" id="KW-0472">Membrane</keyword>
<name>A0ABV9UJ73_9ACTN</name>
<gene>
    <name evidence="9" type="ORF">ACFPFX_11470</name>
</gene>
<feature type="binding site" evidence="5">
    <location>
        <position position="43"/>
    </location>
    <ligand>
        <name>ATP</name>
        <dbReference type="ChEBI" id="CHEBI:30616"/>
    </ligand>
</feature>
<evidence type="ECO:0000256" key="1">
    <source>
        <dbReference type="ARBA" id="ARBA00022679"/>
    </source>
</evidence>
<dbReference type="Pfam" id="PF00069">
    <property type="entry name" value="Pkinase"/>
    <property type="match status" value="1"/>
</dbReference>
<dbReference type="InterPro" id="IPR000719">
    <property type="entry name" value="Prot_kinase_dom"/>
</dbReference>
<dbReference type="PANTHER" id="PTHR43289">
    <property type="entry name" value="MITOGEN-ACTIVATED PROTEIN KINASE KINASE KINASE 20-RELATED"/>
    <property type="match status" value="1"/>
</dbReference>
<dbReference type="EMBL" id="JBHSIZ010000011">
    <property type="protein sequence ID" value="MFC4956913.1"/>
    <property type="molecule type" value="Genomic_DNA"/>
</dbReference>
<evidence type="ECO:0000313" key="10">
    <source>
        <dbReference type="Proteomes" id="UP001595834"/>
    </source>
</evidence>
<keyword evidence="1" id="KW-0808">Transferase</keyword>
<keyword evidence="3 9" id="KW-0418">Kinase</keyword>
<accession>A0ABV9UJ73</accession>
<dbReference type="Proteomes" id="UP001595834">
    <property type="component" value="Unassembled WGS sequence"/>
</dbReference>
<dbReference type="Gene3D" id="1.10.510.10">
    <property type="entry name" value="Transferase(Phosphotransferase) domain 1"/>
    <property type="match status" value="1"/>
</dbReference>
<evidence type="ECO:0000256" key="2">
    <source>
        <dbReference type="ARBA" id="ARBA00022741"/>
    </source>
</evidence>
<evidence type="ECO:0000256" key="5">
    <source>
        <dbReference type="PROSITE-ProRule" id="PRU10141"/>
    </source>
</evidence>
<dbReference type="InterPro" id="IPR008271">
    <property type="entry name" value="Ser/Thr_kinase_AS"/>
</dbReference>
<organism evidence="9 10">
    <name type="scientific">Streptomyces mauvecolor</name>
    <dbReference type="NCBI Taxonomy" id="58345"/>
    <lineage>
        <taxon>Bacteria</taxon>
        <taxon>Bacillati</taxon>
        <taxon>Actinomycetota</taxon>
        <taxon>Actinomycetes</taxon>
        <taxon>Kitasatosporales</taxon>
        <taxon>Streptomycetaceae</taxon>
        <taxon>Streptomyces</taxon>
    </lineage>
</organism>
<protein>
    <submittedName>
        <fullName evidence="9">Protein kinase</fullName>
    </submittedName>
</protein>
<feature type="region of interest" description="Disordered" evidence="6">
    <location>
        <begin position="293"/>
        <end position="385"/>
    </location>
</feature>
<dbReference type="InterPro" id="IPR011009">
    <property type="entry name" value="Kinase-like_dom_sf"/>
</dbReference>
<keyword evidence="4 5" id="KW-0067">ATP-binding</keyword>
<feature type="transmembrane region" description="Helical" evidence="7">
    <location>
        <begin position="389"/>
        <end position="408"/>
    </location>
</feature>
<evidence type="ECO:0000313" key="9">
    <source>
        <dbReference type="EMBL" id="MFC4956913.1"/>
    </source>
</evidence>
<comment type="caution">
    <text evidence="9">The sequence shown here is derived from an EMBL/GenBank/DDBJ whole genome shotgun (WGS) entry which is preliminary data.</text>
</comment>
<keyword evidence="2 5" id="KW-0547">Nucleotide-binding</keyword>
<dbReference type="PANTHER" id="PTHR43289:SF34">
    <property type="entry name" value="SERINE_THREONINE-PROTEIN KINASE YBDM-RELATED"/>
    <property type="match status" value="1"/>
</dbReference>